<reference evidence="3 4" key="1">
    <citation type="submission" date="2024-01" db="EMBL/GenBank/DDBJ databases">
        <title>The complete chloroplast genome sequence of Lithospermum erythrorhizon: insights into the phylogenetic relationship among Boraginaceae species and the maternal lineages of purple gromwells.</title>
        <authorList>
            <person name="Okada T."/>
            <person name="Watanabe K."/>
        </authorList>
    </citation>
    <scope>NUCLEOTIDE SEQUENCE [LARGE SCALE GENOMIC DNA]</scope>
</reference>
<evidence type="ECO:0000256" key="2">
    <source>
        <dbReference type="ARBA" id="ARBA00022840"/>
    </source>
</evidence>
<dbReference type="EMBL" id="BAABME010027446">
    <property type="protein sequence ID" value="GAA0175598.1"/>
    <property type="molecule type" value="Genomic_DNA"/>
</dbReference>
<dbReference type="PANTHER" id="PTHR27005:SF515">
    <property type="entry name" value="WALL-ASSOCIATED RECEPTOR KINASE-LIKE 10-RELATED"/>
    <property type="match status" value="1"/>
</dbReference>
<dbReference type="InterPro" id="IPR011009">
    <property type="entry name" value="Kinase-like_dom_sf"/>
</dbReference>
<dbReference type="GO" id="GO:0004674">
    <property type="term" value="F:protein serine/threonine kinase activity"/>
    <property type="evidence" value="ECO:0007669"/>
    <property type="project" value="TreeGrafter"/>
</dbReference>
<keyword evidence="1" id="KW-0547">Nucleotide-binding</keyword>
<keyword evidence="2" id="KW-0067">ATP-binding</keyword>
<evidence type="ECO:0000313" key="3">
    <source>
        <dbReference type="EMBL" id="GAA0175598.1"/>
    </source>
</evidence>
<protein>
    <submittedName>
        <fullName evidence="3">Uncharacterized protein</fullName>
    </submittedName>
</protein>
<dbReference type="Gene3D" id="1.10.510.10">
    <property type="entry name" value="Transferase(Phosphotransferase) domain 1"/>
    <property type="match status" value="1"/>
</dbReference>
<gene>
    <name evidence="3" type="ORF">LIER_41945</name>
</gene>
<organism evidence="3 4">
    <name type="scientific">Lithospermum erythrorhizon</name>
    <name type="common">Purple gromwell</name>
    <name type="synonym">Lithospermum officinale var. erythrorhizon</name>
    <dbReference type="NCBI Taxonomy" id="34254"/>
    <lineage>
        <taxon>Eukaryota</taxon>
        <taxon>Viridiplantae</taxon>
        <taxon>Streptophyta</taxon>
        <taxon>Embryophyta</taxon>
        <taxon>Tracheophyta</taxon>
        <taxon>Spermatophyta</taxon>
        <taxon>Magnoliopsida</taxon>
        <taxon>eudicotyledons</taxon>
        <taxon>Gunneridae</taxon>
        <taxon>Pentapetalae</taxon>
        <taxon>asterids</taxon>
        <taxon>lamiids</taxon>
        <taxon>Boraginales</taxon>
        <taxon>Boraginaceae</taxon>
        <taxon>Boraginoideae</taxon>
        <taxon>Lithospermeae</taxon>
        <taxon>Lithospermum</taxon>
    </lineage>
</organism>
<dbReference type="Proteomes" id="UP001454036">
    <property type="component" value="Unassembled WGS sequence"/>
</dbReference>
<dbReference type="PANTHER" id="PTHR27005">
    <property type="entry name" value="WALL-ASSOCIATED RECEPTOR KINASE-LIKE 21"/>
    <property type="match status" value="1"/>
</dbReference>
<keyword evidence="4" id="KW-1185">Reference proteome</keyword>
<evidence type="ECO:0000313" key="4">
    <source>
        <dbReference type="Proteomes" id="UP001454036"/>
    </source>
</evidence>
<sequence length="130" mass="14801">MWLNFLDMDVPILVYEFIPNGTLYSLIHSENTSFPLSNNILLDENCVDDILDPHVKEVSNKEELESIIKLSQQCLNVNGRYRPSMKEVVMELQSIKKFQIPSTTEVMISSITSMHLSTSEDVSPLMSSSF</sequence>
<evidence type="ECO:0000256" key="1">
    <source>
        <dbReference type="ARBA" id="ARBA00022741"/>
    </source>
</evidence>
<dbReference type="SUPFAM" id="SSF56112">
    <property type="entry name" value="Protein kinase-like (PK-like)"/>
    <property type="match status" value="1"/>
</dbReference>
<comment type="caution">
    <text evidence="3">The sequence shown here is derived from an EMBL/GenBank/DDBJ whole genome shotgun (WGS) entry which is preliminary data.</text>
</comment>
<dbReference type="GO" id="GO:0007166">
    <property type="term" value="P:cell surface receptor signaling pathway"/>
    <property type="evidence" value="ECO:0007669"/>
    <property type="project" value="InterPro"/>
</dbReference>
<dbReference type="GO" id="GO:0005524">
    <property type="term" value="F:ATP binding"/>
    <property type="evidence" value="ECO:0007669"/>
    <property type="project" value="UniProtKB-KW"/>
</dbReference>
<dbReference type="GO" id="GO:0005886">
    <property type="term" value="C:plasma membrane"/>
    <property type="evidence" value="ECO:0007669"/>
    <property type="project" value="TreeGrafter"/>
</dbReference>
<dbReference type="AlphaFoldDB" id="A0AAV3RHU1"/>
<dbReference type="InterPro" id="IPR045274">
    <property type="entry name" value="WAK-like"/>
</dbReference>
<proteinExistence type="predicted"/>
<name>A0AAV3RHU1_LITER</name>
<accession>A0AAV3RHU1</accession>